<dbReference type="SUPFAM" id="SSF54106">
    <property type="entry name" value="LysM domain"/>
    <property type="match status" value="1"/>
</dbReference>
<dbReference type="AlphaFoldDB" id="A0A1J9RPN9"/>
<reference evidence="3 4" key="1">
    <citation type="submission" date="2016-10" db="EMBL/GenBank/DDBJ databases">
        <title>Proteomics and genomics reveal pathogen-plant mechanisms compatible with a hemibiotrophic lifestyle of Diplodia corticola.</title>
        <authorList>
            <person name="Fernandes I."/>
            <person name="De Jonge R."/>
            <person name="Van De Peer Y."/>
            <person name="Devreese B."/>
            <person name="Alves A."/>
            <person name="Esteves A.C."/>
        </authorList>
    </citation>
    <scope>NUCLEOTIDE SEQUENCE [LARGE SCALE GENOMIC DNA]</scope>
    <source>
        <strain evidence="3 4">CBS 112549</strain>
    </source>
</reference>
<comment type="caution">
    <text evidence="3">The sequence shown here is derived from an EMBL/GenBank/DDBJ whole genome shotgun (WGS) entry which is preliminary data.</text>
</comment>
<proteinExistence type="predicted"/>
<feature type="domain" description="LysM" evidence="2">
    <location>
        <begin position="122"/>
        <end position="169"/>
    </location>
</feature>
<keyword evidence="1" id="KW-0732">Signal</keyword>
<evidence type="ECO:0000313" key="3">
    <source>
        <dbReference type="EMBL" id="OJD29533.1"/>
    </source>
</evidence>
<dbReference type="Proteomes" id="UP000183809">
    <property type="component" value="Unassembled WGS sequence"/>
</dbReference>
<dbReference type="Pfam" id="PF01476">
    <property type="entry name" value="LysM"/>
    <property type="match status" value="2"/>
</dbReference>
<dbReference type="Gene3D" id="3.10.350.10">
    <property type="entry name" value="LysM domain"/>
    <property type="match status" value="2"/>
</dbReference>
<dbReference type="PANTHER" id="PTHR33734">
    <property type="entry name" value="LYSM DOMAIN-CONTAINING GPI-ANCHORED PROTEIN 2"/>
    <property type="match status" value="1"/>
</dbReference>
<dbReference type="CDD" id="cd00118">
    <property type="entry name" value="LysM"/>
    <property type="match status" value="1"/>
</dbReference>
<sequence>MISPSLFATFMATVGSSAAYGLPPVVAAGGQITARALCNGTVSLNTTVGSYVVQENETMPEIAAKVNRGVCDIARANRMADAMMLYTDEELIIPAQVCDPDNDTCLVPNTTTTNTCVNGGPHTYTTFLGDTIQYIAQKFNLTLDTVTAVADRLSSDPYAEIEAGQSLKLPMCSPSQCTLQPYRFTYGTYADLAKNYSTTVGQIMAYNAGYNKSTATTTDESPAIAVPMNCTALSDTITVMS</sequence>
<dbReference type="PANTHER" id="PTHR33734:SF22">
    <property type="entry name" value="MEMBRANE-BOUND LYTIC MUREIN TRANSGLYCOSYLASE D"/>
    <property type="match status" value="1"/>
</dbReference>
<dbReference type="OrthoDB" id="2107166at2759"/>
<accession>A0A1J9RPN9</accession>
<keyword evidence="4" id="KW-1185">Reference proteome</keyword>
<organism evidence="3 4">
    <name type="scientific">Diplodia corticola</name>
    <dbReference type="NCBI Taxonomy" id="236234"/>
    <lineage>
        <taxon>Eukaryota</taxon>
        <taxon>Fungi</taxon>
        <taxon>Dikarya</taxon>
        <taxon>Ascomycota</taxon>
        <taxon>Pezizomycotina</taxon>
        <taxon>Dothideomycetes</taxon>
        <taxon>Dothideomycetes incertae sedis</taxon>
        <taxon>Botryosphaeriales</taxon>
        <taxon>Botryosphaeriaceae</taxon>
        <taxon>Diplodia</taxon>
    </lineage>
</organism>
<gene>
    <name evidence="3" type="ORF">BKCO1_7800035</name>
</gene>
<feature type="signal peptide" evidence="1">
    <location>
        <begin position="1"/>
        <end position="19"/>
    </location>
</feature>
<evidence type="ECO:0000313" key="4">
    <source>
        <dbReference type="Proteomes" id="UP000183809"/>
    </source>
</evidence>
<dbReference type="SMART" id="SM00257">
    <property type="entry name" value="LysM"/>
    <property type="match status" value="2"/>
</dbReference>
<dbReference type="RefSeq" id="XP_020125793.1">
    <property type="nucleotide sequence ID" value="XM_020279092.1"/>
</dbReference>
<evidence type="ECO:0000256" key="1">
    <source>
        <dbReference type="SAM" id="SignalP"/>
    </source>
</evidence>
<dbReference type="InterPro" id="IPR018392">
    <property type="entry name" value="LysM"/>
</dbReference>
<dbReference type="PROSITE" id="PS51782">
    <property type="entry name" value="LYSM"/>
    <property type="match status" value="1"/>
</dbReference>
<name>A0A1J9RPN9_9PEZI</name>
<dbReference type="EMBL" id="MNUE01000078">
    <property type="protein sequence ID" value="OJD29533.1"/>
    <property type="molecule type" value="Genomic_DNA"/>
</dbReference>
<dbReference type="GeneID" id="31019354"/>
<dbReference type="InterPro" id="IPR036779">
    <property type="entry name" value="LysM_dom_sf"/>
</dbReference>
<protein>
    <recommendedName>
        <fullName evidence="2">LysM domain-containing protein</fullName>
    </recommendedName>
</protein>
<evidence type="ECO:0000259" key="2">
    <source>
        <dbReference type="PROSITE" id="PS51782"/>
    </source>
</evidence>
<dbReference type="STRING" id="236234.A0A1J9RPN9"/>
<feature type="chain" id="PRO_5012295179" description="LysM domain-containing protein" evidence="1">
    <location>
        <begin position="20"/>
        <end position="241"/>
    </location>
</feature>